<proteinExistence type="predicted"/>
<gene>
    <name evidence="1" type="ORF">L227DRAFT_615560</name>
</gene>
<sequence>MAIHHTNEPSNVEGTSTLPRFTSGELLAMLIRLFEQYELENNEEITDPCLQCLRWVVSGRGNIHIHVPPESNSGSESPTSSIWDDLSPNSTFLAEHLPSVIADESWSSTAEAPAGVGNGLDVPGAVRAQPLDISPTGATAGSVTDSLAESLEGMSMTPSMLGSLYSTPEHVPTPLVARDAQPAIAEAPIIFAADPTPADDTAPIVPAGGLPPIIPYIALPSTASTWYVVTRGRRVGVFDTCSMMVDAVSRVSGGTGRGGFPTRESAIAAFRRAVADGIVSIV</sequence>
<dbReference type="EMBL" id="ML122297">
    <property type="protein sequence ID" value="RPD55281.1"/>
    <property type="molecule type" value="Genomic_DNA"/>
</dbReference>
<dbReference type="AlphaFoldDB" id="A0A5C2RVN4"/>
<dbReference type="Proteomes" id="UP000313359">
    <property type="component" value="Unassembled WGS sequence"/>
</dbReference>
<organism evidence="1 2">
    <name type="scientific">Lentinus tigrinus ALCF2SS1-6</name>
    <dbReference type="NCBI Taxonomy" id="1328759"/>
    <lineage>
        <taxon>Eukaryota</taxon>
        <taxon>Fungi</taxon>
        <taxon>Dikarya</taxon>
        <taxon>Basidiomycota</taxon>
        <taxon>Agaricomycotina</taxon>
        <taxon>Agaricomycetes</taxon>
        <taxon>Polyporales</taxon>
        <taxon>Polyporaceae</taxon>
        <taxon>Lentinus</taxon>
    </lineage>
</organism>
<protein>
    <submittedName>
        <fullName evidence="1">Uncharacterized protein</fullName>
    </submittedName>
</protein>
<name>A0A5C2RVN4_9APHY</name>
<accession>A0A5C2RVN4</accession>
<dbReference type="OrthoDB" id="2758835at2759"/>
<evidence type="ECO:0000313" key="2">
    <source>
        <dbReference type="Proteomes" id="UP000313359"/>
    </source>
</evidence>
<evidence type="ECO:0000313" key="1">
    <source>
        <dbReference type="EMBL" id="RPD55281.1"/>
    </source>
</evidence>
<reference evidence="1" key="1">
    <citation type="journal article" date="2018" name="Genome Biol. Evol.">
        <title>Genomics and development of Lentinus tigrinus, a white-rot wood-decaying mushroom with dimorphic fruiting bodies.</title>
        <authorList>
            <person name="Wu B."/>
            <person name="Xu Z."/>
            <person name="Knudson A."/>
            <person name="Carlson A."/>
            <person name="Chen N."/>
            <person name="Kovaka S."/>
            <person name="LaButti K."/>
            <person name="Lipzen A."/>
            <person name="Pennachio C."/>
            <person name="Riley R."/>
            <person name="Schakwitz W."/>
            <person name="Umezawa K."/>
            <person name="Ohm R.A."/>
            <person name="Grigoriev I.V."/>
            <person name="Nagy L.G."/>
            <person name="Gibbons J."/>
            <person name="Hibbett D."/>
        </authorList>
    </citation>
    <scope>NUCLEOTIDE SEQUENCE [LARGE SCALE GENOMIC DNA]</scope>
    <source>
        <strain evidence="1">ALCF2SS1-6</strain>
    </source>
</reference>
<dbReference type="STRING" id="1328759.A0A5C2RVN4"/>
<keyword evidence="2" id="KW-1185">Reference proteome</keyword>